<evidence type="ECO:0000313" key="10">
    <source>
        <dbReference type="EMBL" id="MCE7509979.1"/>
    </source>
</evidence>
<dbReference type="GO" id="GO:0044780">
    <property type="term" value="P:bacterial-type flagellum assembly"/>
    <property type="evidence" value="ECO:0007669"/>
    <property type="project" value="InterPro"/>
</dbReference>
<dbReference type="GeneID" id="94687773"/>
<dbReference type="RefSeq" id="WP_022995641.1">
    <property type="nucleotide sequence ID" value="NZ_CBDDTQ010000006.1"/>
</dbReference>
<keyword evidence="3 9" id="KW-0805">Transcription regulation</keyword>
<reference evidence="10" key="1">
    <citation type="submission" date="2022-01" db="EMBL/GenBank/DDBJ databases">
        <authorList>
            <person name="Karlyshev A.V."/>
            <person name="Jaspars M."/>
        </authorList>
    </citation>
    <scope>NUCLEOTIDE SEQUENCE</scope>
    <source>
        <strain evidence="10">AGSA3-2</strain>
    </source>
</reference>
<dbReference type="EMBL" id="JAJVKT010000019">
    <property type="protein sequence ID" value="MCE7509979.1"/>
    <property type="molecule type" value="Genomic_DNA"/>
</dbReference>
<keyword evidence="1 9" id="KW-0963">Cytoplasm</keyword>
<comment type="function">
    <text evidence="8 9">Functions in complex with FlhC as a master transcriptional regulator that regulates transcription of several flagellar and non-flagellar operons by binding to their promoter region. Activates expression of class 2 flagellar genes, including fliA, which is a flagellum-specific sigma factor that turns on the class 3 genes. Also regulates genes whose products function in a variety of physiological pathways.</text>
</comment>
<dbReference type="Gene3D" id="1.10.4000.10">
    <property type="entry name" value="Flagellar transcriptional activator FlhD"/>
    <property type="match status" value="1"/>
</dbReference>
<dbReference type="HAMAP" id="MF_00725">
    <property type="entry name" value="FlhD"/>
    <property type="match status" value="1"/>
</dbReference>
<evidence type="ECO:0000256" key="3">
    <source>
        <dbReference type="ARBA" id="ARBA00023015"/>
    </source>
</evidence>
<dbReference type="NCBIfam" id="NF002783">
    <property type="entry name" value="PRK02909.1-1"/>
    <property type="match status" value="1"/>
</dbReference>
<keyword evidence="4 9" id="KW-0238">DNA-binding</keyword>
<gene>
    <name evidence="9 10" type="primary">flhD</name>
    <name evidence="10" type="ORF">LZG35_15180</name>
</gene>
<dbReference type="GO" id="GO:0003677">
    <property type="term" value="F:DNA binding"/>
    <property type="evidence" value="ECO:0007669"/>
    <property type="project" value="UniProtKB-UniRule"/>
</dbReference>
<evidence type="ECO:0000256" key="2">
    <source>
        <dbReference type="ARBA" id="ARBA00022795"/>
    </source>
</evidence>
<proteinExistence type="inferred from homology"/>
<evidence type="ECO:0000256" key="5">
    <source>
        <dbReference type="ARBA" id="ARBA00023157"/>
    </source>
</evidence>
<comment type="caution">
    <text evidence="10">The sequence shown here is derived from an EMBL/GenBank/DDBJ whole genome shotgun (WGS) entry which is preliminary data.</text>
</comment>
<comment type="subcellular location">
    <subcellularLocation>
        <location evidence="9">Cytoplasm</location>
    </subcellularLocation>
</comment>
<dbReference type="Proteomes" id="UP001107961">
    <property type="component" value="Unassembled WGS sequence"/>
</dbReference>
<dbReference type="SUPFAM" id="SSF63592">
    <property type="entry name" value="Flagellar transcriptional activator FlhD"/>
    <property type="match status" value="1"/>
</dbReference>
<keyword evidence="5" id="KW-1015">Disulfide bond</keyword>
<keyword evidence="6 9" id="KW-0010">Activator</keyword>
<keyword evidence="10" id="KW-0282">Flagellum</keyword>
<dbReference type="AlphaFoldDB" id="A0A9Q3W6M7"/>
<keyword evidence="2 9" id="KW-1005">Bacterial flagellum biogenesis</keyword>
<comment type="domain">
    <text evidence="9">The C-terminal region contains a putative helix-turn-helix (HTH) motif, suggesting that this region may bind DNA.</text>
</comment>
<evidence type="ECO:0000256" key="8">
    <source>
        <dbReference type="ARBA" id="ARBA00025431"/>
    </source>
</evidence>
<dbReference type="InterPro" id="IPR023559">
    <property type="entry name" value="Flagellar_FlhD"/>
</dbReference>
<evidence type="ECO:0000256" key="1">
    <source>
        <dbReference type="ARBA" id="ARBA00022490"/>
    </source>
</evidence>
<sequence length="108" mass="12006">MNVDNVLNEIQDLNLTYLLLAQRLLQEDYATALFRLKIDEPMAEVLLSLSARQLSRLARTNQFLFRLGLDDAGQLQALTNHKREQGLGQTHAALLMTATGDAVAARQG</sequence>
<keyword evidence="10" id="KW-0969">Cilium</keyword>
<evidence type="ECO:0000256" key="4">
    <source>
        <dbReference type="ARBA" id="ARBA00023125"/>
    </source>
</evidence>
<dbReference type="GO" id="GO:0005737">
    <property type="term" value="C:cytoplasm"/>
    <property type="evidence" value="ECO:0007669"/>
    <property type="project" value="UniProtKB-SubCell"/>
</dbReference>
<protein>
    <recommendedName>
        <fullName evidence="9">Flagellar transcriptional regulator FlhD</fullName>
    </recommendedName>
</protein>
<comment type="similarity">
    <text evidence="9">Belongs to the FlhD family.</text>
</comment>
<dbReference type="KEGG" id="axe:P40_15975"/>
<dbReference type="InterPro" id="IPR036194">
    <property type="entry name" value="FlhD_sf"/>
</dbReference>
<evidence type="ECO:0000256" key="7">
    <source>
        <dbReference type="ARBA" id="ARBA00023163"/>
    </source>
</evidence>
<comment type="caution">
    <text evidence="9">Lacks conserved residue(s) required for the propagation of feature annotation.</text>
</comment>
<comment type="subunit">
    <text evidence="9">Homodimer; disulfide-linked. Forms a heterohexamer composed of two FlhC and four FlhD subunits. Each FlhC binds a FlhD dimer, forming a heterotrimer, and a hexamer assembles by dimerization of two heterotrimers.</text>
</comment>
<dbReference type="GO" id="GO:1902208">
    <property type="term" value="P:regulation of bacterial-type flagellum assembly"/>
    <property type="evidence" value="ECO:0007669"/>
    <property type="project" value="UniProtKB-UniRule"/>
</dbReference>
<dbReference type="Pfam" id="PF05247">
    <property type="entry name" value="FlhD"/>
    <property type="match status" value="1"/>
</dbReference>
<keyword evidence="10" id="KW-0966">Cell projection</keyword>
<evidence type="ECO:0000256" key="6">
    <source>
        <dbReference type="ARBA" id="ARBA00023159"/>
    </source>
</evidence>
<evidence type="ECO:0000313" key="11">
    <source>
        <dbReference type="Proteomes" id="UP001107961"/>
    </source>
</evidence>
<accession>A0A9Q3W6M7</accession>
<organism evidence="10 11">
    <name type="scientific">Alloalcanivorax xenomutans</name>
    <dbReference type="NCBI Taxonomy" id="1094342"/>
    <lineage>
        <taxon>Bacteria</taxon>
        <taxon>Pseudomonadati</taxon>
        <taxon>Pseudomonadota</taxon>
        <taxon>Gammaproteobacteria</taxon>
        <taxon>Oceanospirillales</taxon>
        <taxon>Alcanivoracaceae</taxon>
        <taxon>Alloalcanivorax</taxon>
    </lineage>
</organism>
<keyword evidence="11" id="KW-1185">Reference proteome</keyword>
<evidence type="ECO:0000256" key="9">
    <source>
        <dbReference type="HAMAP-Rule" id="MF_00725"/>
    </source>
</evidence>
<dbReference type="GO" id="GO:0045893">
    <property type="term" value="P:positive regulation of DNA-templated transcription"/>
    <property type="evidence" value="ECO:0007669"/>
    <property type="project" value="InterPro"/>
</dbReference>
<keyword evidence="7 9" id="KW-0804">Transcription</keyword>
<name>A0A9Q3W6M7_9GAMM</name>